<keyword evidence="1" id="KW-0472">Membrane</keyword>
<feature type="domain" description="DUF3048" evidence="2">
    <location>
        <begin position="118"/>
        <end position="263"/>
    </location>
</feature>
<organism evidence="4 5">
    <name type="scientific">Candidatus Desulfolinea nitratireducens</name>
    <dbReference type="NCBI Taxonomy" id="2841698"/>
    <lineage>
        <taxon>Bacteria</taxon>
        <taxon>Bacillati</taxon>
        <taxon>Chloroflexota</taxon>
        <taxon>Anaerolineae</taxon>
        <taxon>Anaerolineales</taxon>
        <taxon>Anaerolineales incertae sedis</taxon>
        <taxon>Candidatus Desulfolinea</taxon>
    </lineage>
</organism>
<feature type="transmembrane region" description="Helical" evidence="1">
    <location>
        <begin position="12"/>
        <end position="33"/>
    </location>
</feature>
<dbReference type="Proteomes" id="UP000614469">
    <property type="component" value="Unassembled WGS sequence"/>
</dbReference>
<reference evidence="4 5" key="1">
    <citation type="submission" date="2020-08" db="EMBL/GenBank/DDBJ databases">
        <title>Bridging the membrane lipid divide: bacteria of the FCB group superphylum have the potential to synthesize archaeal ether lipids.</title>
        <authorList>
            <person name="Villanueva L."/>
            <person name="Von Meijenfeldt F.A.B."/>
            <person name="Westbye A.B."/>
            <person name="Yadav S."/>
            <person name="Hopmans E.C."/>
            <person name="Dutilh B.E."/>
            <person name="Sinninghe Damste J.S."/>
        </authorList>
    </citation>
    <scope>NUCLEOTIDE SEQUENCE [LARGE SCALE GENOMIC DNA]</scope>
    <source>
        <strain evidence="4">NIOZ-UU36</strain>
    </source>
</reference>
<name>A0A8J6NNK4_9CHLR</name>
<evidence type="ECO:0000256" key="1">
    <source>
        <dbReference type="SAM" id="Phobius"/>
    </source>
</evidence>
<comment type="caution">
    <text evidence="4">The sequence shown here is derived from an EMBL/GenBank/DDBJ whole genome shotgun (WGS) entry which is preliminary data.</text>
</comment>
<dbReference type="Gene3D" id="3.50.90.10">
    <property type="entry name" value="YerB-like"/>
    <property type="match status" value="1"/>
</dbReference>
<protein>
    <submittedName>
        <fullName evidence="4">DUF3048 domain-containing protein</fullName>
    </submittedName>
</protein>
<evidence type="ECO:0000313" key="4">
    <source>
        <dbReference type="EMBL" id="MBC8336217.1"/>
    </source>
</evidence>
<dbReference type="AlphaFoldDB" id="A0A8J6NNK4"/>
<proteinExistence type="predicted"/>
<keyword evidence="1" id="KW-0812">Transmembrane</keyword>
<gene>
    <name evidence="4" type="ORF">H8E29_13200</name>
</gene>
<evidence type="ECO:0000313" key="5">
    <source>
        <dbReference type="Proteomes" id="UP000614469"/>
    </source>
</evidence>
<dbReference type="InterPro" id="IPR035328">
    <property type="entry name" value="DUF3048_C"/>
</dbReference>
<dbReference type="InterPro" id="IPR021416">
    <property type="entry name" value="DUF3048_N"/>
</dbReference>
<feature type="domain" description="DUF3048" evidence="3">
    <location>
        <begin position="292"/>
        <end position="415"/>
    </location>
</feature>
<dbReference type="InterPro" id="IPR023158">
    <property type="entry name" value="YerB-like_sf"/>
</dbReference>
<dbReference type="Pfam" id="PF11258">
    <property type="entry name" value="DUF3048"/>
    <property type="match status" value="1"/>
</dbReference>
<evidence type="ECO:0000259" key="3">
    <source>
        <dbReference type="Pfam" id="PF17479"/>
    </source>
</evidence>
<evidence type="ECO:0000259" key="2">
    <source>
        <dbReference type="Pfam" id="PF11258"/>
    </source>
</evidence>
<keyword evidence="1" id="KW-1133">Transmembrane helix</keyword>
<sequence length="439" mass="49988">MSGRKITLSIKNIKLFAGLISFAFIFFFIFAIVEGSMAAKASREVMSVSELMVSPTPFLPGSEAGGFSFEPSVQIQGTATPRPTVVYESGIYPTSIPEIFPTMPNISPYSIPAGINPLTGQYPALPGLLDRRPIASKIALYPRYVRPESGLSLADIVFEYYIEGGLTRFVAIFYGNDAERVGPVRSGRFFDEHIARMYQSYIVFKYADKRVYDYLKASDIRDFLVVPGSSSCPPFVVGEQDRDTYNNVFFNTTKFSDCLEKKNKDNSRPNLRSSYFSSVPSVYSEPVLSIFARYSQDDYHHWRYNPLLHKYYRYQESSDTRDGKLPSYAPLIDALNGQQVSTDNIVYLFVPHSFANRYQEEDEVYHIDLIRSGKAYLFRDGIVIPAYWRRVETDQPLLLTDTRGIPLSLKPGRTFYEVLGENSTVTQYNAQWQFQFETP</sequence>
<dbReference type="Pfam" id="PF17479">
    <property type="entry name" value="DUF3048_C"/>
    <property type="match status" value="1"/>
</dbReference>
<accession>A0A8J6NNK4</accession>
<dbReference type="SUPFAM" id="SSF159774">
    <property type="entry name" value="YerB-like"/>
    <property type="match status" value="1"/>
</dbReference>
<dbReference type="EMBL" id="JACNJN010000147">
    <property type="protein sequence ID" value="MBC8336217.1"/>
    <property type="molecule type" value="Genomic_DNA"/>
</dbReference>